<gene>
    <name evidence="1" type="ORF">MSG28_003547</name>
</gene>
<evidence type="ECO:0000313" key="2">
    <source>
        <dbReference type="Proteomes" id="UP001064048"/>
    </source>
</evidence>
<organism evidence="1 2">
    <name type="scientific">Choristoneura fumiferana</name>
    <name type="common">Spruce budworm moth</name>
    <name type="synonym">Archips fumiferana</name>
    <dbReference type="NCBI Taxonomy" id="7141"/>
    <lineage>
        <taxon>Eukaryota</taxon>
        <taxon>Metazoa</taxon>
        <taxon>Ecdysozoa</taxon>
        <taxon>Arthropoda</taxon>
        <taxon>Hexapoda</taxon>
        <taxon>Insecta</taxon>
        <taxon>Pterygota</taxon>
        <taxon>Neoptera</taxon>
        <taxon>Endopterygota</taxon>
        <taxon>Lepidoptera</taxon>
        <taxon>Glossata</taxon>
        <taxon>Ditrysia</taxon>
        <taxon>Tortricoidea</taxon>
        <taxon>Tortricidae</taxon>
        <taxon>Tortricinae</taxon>
        <taxon>Choristoneura</taxon>
    </lineage>
</organism>
<protein>
    <submittedName>
        <fullName evidence="1">Uncharacterized protein</fullName>
    </submittedName>
</protein>
<keyword evidence="2" id="KW-1185">Reference proteome</keyword>
<reference evidence="1 2" key="1">
    <citation type="journal article" date="2022" name="Genome Biol. Evol.">
        <title>The Spruce Budworm Genome: Reconstructing the Evolutionary History of Antifreeze Proteins.</title>
        <authorList>
            <person name="Beliveau C."/>
            <person name="Gagne P."/>
            <person name="Picq S."/>
            <person name="Vernygora O."/>
            <person name="Keeling C.I."/>
            <person name="Pinkney K."/>
            <person name="Doucet D."/>
            <person name="Wen F."/>
            <person name="Johnston J.S."/>
            <person name="Maaroufi H."/>
            <person name="Boyle B."/>
            <person name="Laroche J."/>
            <person name="Dewar K."/>
            <person name="Juretic N."/>
            <person name="Blackburn G."/>
            <person name="Nisole A."/>
            <person name="Brunet B."/>
            <person name="Brandao M."/>
            <person name="Lumley L."/>
            <person name="Duan J."/>
            <person name="Quan G."/>
            <person name="Lucarotti C.J."/>
            <person name="Roe A.D."/>
            <person name="Sperling F.A.H."/>
            <person name="Levesque R.C."/>
            <person name="Cusson M."/>
        </authorList>
    </citation>
    <scope>NUCLEOTIDE SEQUENCE [LARGE SCALE GENOMIC DNA]</scope>
    <source>
        <strain evidence="1">Glfc:IPQL:Cfum</strain>
    </source>
</reference>
<evidence type="ECO:0000313" key="1">
    <source>
        <dbReference type="EMBL" id="KAI8435190.1"/>
    </source>
</evidence>
<name>A0ACC0KFV9_CHOFU</name>
<comment type="caution">
    <text evidence="1">The sequence shown here is derived from an EMBL/GenBank/DDBJ whole genome shotgun (WGS) entry which is preliminary data.</text>
</comment>
<dbReference type="EMBL" id="CM046105">
    <property type="protein sequence ID" value="KAI8435190.1"/>
    <property type="molecule type" value="Genomic_DNA"/>
</dbReference>
<dbReference type="Proteomes" id="UP001064048">
    <property type="component" value="Chromosome 5"/>
</dbReference>
<proteinExistence type="predicted"/>
<sequence>MDSNSDSGDMYSLKLEFDSDTERDVIKKERVQWNAENTIKLIDTMEKDCKELWDPKHPMNKDRAARQAKLQYLAIMFGTVPEEISRKIHNLRTQFNNELRKIKRRQCGEERGALTSGWEYFDALCFLRSPPNPLDVEGVNLALAEFQAEEEMEFGAALRANCANSTVKPSTSFDCPKPPTRVAASAPPPLPPSAHPLLWPEEPVPRLRPGMNADECQIFGDFVASELRTLRSDEARKKLKRIIQKAILQIGEEEDGNVS</sequence>
<accession>A0ACC0KFV9</accession>